<evidence type="ECO:0000256" key="1">
    <source>
        <dbReference type="SAM" id="MobiDB-lite"/>
    </source>
</evidence>
<evidence type="ECO:0000313" key="3">
    <source>
        <dbReference type="Proteomes" id="UP000323425"/>
    </source>
</evidence>
<gene>
    <name evidence="2" type="ORF">FX985_00641</name>
</gene>
<organism evidence="2 3">
    <name type="scientific">Pseudomonas extremaustralis</name>
    <dbReference type="NCBI Taxonomy" id="359110"/>
    <lineage>
        <taxon>Bacteria</taxon>
        <taxon>Pseudomonadati</taxon>
        <taxon>Pseudomonadota</taxon>
        <taxon>Gammaproteobacteria</taxon>
        <taxon>Pseudomonadales</taxon>
        <taxon>Pseudomonadaceae</taxon>
        <taxon>Pseudomonas</taxon>
    </lineage>
</organism>
<comment type="caution">
    <text evidence="2">The sequence shown here is derived from an EMBL/GenBank/DDBJ whole genome shotgun (WGS) entry which is preliminary data.</text>
</comment>
<feature type="compositionally biased region" description="Basic and acidic residues" evidence="1">
    <location>
        <begin position="512"/>
        <end position="525"/>
    </location>
</feature>
<accession>A0A5M9IVJ2</accession>
<feature type="region of interest" description="Disordered" evidence="1">
    <location>
        <begin position="403"/>
        <end position="434"/>
    </location>
</feature>
<sequence>MTWLNGAVDESEILTRQQEVEFTSEMPQPGFWQGSLDVIGPGLKRGGIEAANTLAAGLVDLAGTEVVSSLATGLGAGYTPGFDAERHAADAAKGSEELTTEIGRDTAESVKDLRPNAVEVGMAGQIIGELSAVLPRTIAGAVTGGLPGAAVAAGAPAGYAKTQTAMAEGIDPGTARLLGAAEGLTTGVSAVLPAARFVGPVLGDAAIAVGANVGLGIAHRGASAEILREGGYHAQAAQYDMLDKSALATDLVMGLAFFGLARATFRRPTTEQVDAALTDRNAQHADIDTAPGLPVDPRSAVAHQDALRSAIESINRGEPVVLPDNIQSAQFLRTAEESSVVAPSRDVAMATARQDLEPKLRVELEQEAAGILPNVRDVKTELSSVARSLEGLDDTFRARAKEFQQQGQTRKQAEQSARKAIDAERLDLTDRQTSLNEALGGNRSAEQARADLNAMDRGEVPQRFNDRVTQRADAIIQGFQRNPLAEGIAATRRTETPRQLNERVAREELDTLVGEHEATLPREPEAAPVSRAESPPGGRSAEPSAATRGRTEPNVVNDAGKPAGDANLASAEPAELQILRDVISRNPDTMVNSGFDADGKPLQAKAADVLAAIEVEHKAGVREAQSFMAAVNCLLRG</sequence>
<dbReference type="RefSeq" id="WP_150292466.1">
    <property type="nucleotide sequence ID" value="NZ_VTFH01000001.1"/>
</dbReference>
<proteinExistence type="predicted"/>
<feature type="compositionally biased region" description="Basic and acidic residues" evidence="1">
    <location>
        <begin position="411"/>
        <end position="430"/>
    </location>
</feature>
<feature type="region of interest" description="Disordered" evidence="1">
    <location>
        <begin position="512"/>
        <end position="571"/>
    </location>
</feature>
<dbReference type="Proteomes" id="UP000323425">
    <property type="component" value="Unassembled WGS sequence"/>
</dbReference>
<dbReference type="AlphaFoldDB" id="A0A5M9IVJ2"/>
<name>A0A5M9IVJ2_9PSED</name>
<reference evidence="2 3" key="1">
    <citation type="journal article" date="2018" name="Plant Biotechnol. Rep.">
        <title>Diversity and antifungal activity of endophytic bacteria associated with Panax ginseng seedlings.</title>
        <authorList>
            <person name="Park J.M."/>
            <person name="Hong C.E."/>
            <person name="Jo S.H."/>
        </authorList>
    </citation>
    <scope>NUCLEOTIDE SEQUENCE [LARGE SCALE GENOMIC DNA]</scope>
    <source>
        <strain evidence="2 3">PgKB38</strain>
    </source>
</reference>
<protein>
    <submittedName>
        <fullName evidence="2">Uncharacterized protein</fullName>
    </submittedName>
</protein>
<evidence type="ECO:0000313" key="2">
    <source>
        <dbReference type="EMBL" id="KAA8560591.1"/>
    </source>
</evidence>
<dbReference type="EMBL" id="VTFH01000001">
    <property type="protein sequence ID" value="KAA8560591.1"/>
    <property type="molecule type" value="Genomic_DNA"/>
</dbReference>